<evidence type="ECO:0000313" key="3">
    <source>
        <dbReference type="EMBL" id="CAJ1954813.1"/>
    </source>
</evidence>
<reference evidence="3" key="1">
    <citation type="submission" date="2023-08" db="EMBL/GenBank/DDBJ databases">
        <authorList>
            <person name="Audoor S."/>
            <person name="Bilcke G."/>
        </authorList>
    </citation>
    <scope>NUCLEOTIDE SEQUENCE</scope>
</reference>
<proteinExistence type="predicted"/>
<sequence>MDSGLRRSSRESRPRKLLGQETDGQLGMNQPGLNHIRTSEERIQSAEAIEGLRIFNEHLRGKGWDFGHSDKLDFIEVYYDTRASIQNAVEGVSKFYSYDAIWRKWISDKEFRRMHSCRKGSCRRTISEQGVPDAPSPGYDNLGEPTLGVPAAAGRSTESTRESGAKETRATPGMKKKRGRPSGSSKQQKQQQSKKRQKKREPCSSPRPQTRSSPVAQQNQANSGAKTETPPTASSSTGALQLPNRSVVTPPLGRADLLDDYSHLADENAELKRRLEGKDARIDQLERELEDALDLAAAQAVQVEDLNHLGEKTAKEKVALKKELDQMRMNQVR</sequence>
<evidence type="ECO:0000313" key="4">
    <source>
        <dbReference type="Proteomes" id="UP001295423"/>
    </source>
</evidence>
<feature type="compositionally biased region" description="Basic and acidic residues" evidence="2">
    <location>
        <begin position="158"/>
        <end position="169"/>
    </location>
</feature>
<protein>
    <submittedName>
        <fullName evidence="3">Uncharacterized protein</fullName>
    </submittedName>
</protein>
<feature type="region of interest" description="Disordered" evidence="2">
    <location>
        <begin position="1"/>
        <end position="30"/>
    </location>
</feature>
<feature type="coiled-coil region" evidence="1">
    <location>
        <begin position="254"/>
        <end position="302"/>
    </location>
</feature>
<comment type="caution">
    <text evidence="3">The sequence shown here is derived from an EMBL/GenBank/DDBJ whole genome shotgun (WGS) entry which is preliminary data.</text>
</comment>
<feature type="compositionally biased region" description="Basic and acidic residues" evidence="2">
    <location>
        <begin position="1"/>
        <end position="14"/>
    </location>
</feature>
<keyword evidence="1" id="KW-0175">Coiled coil</keyword>
<name>A0AAD2FXW0_9STRA</name>
<organism evidence="3 4">
    <name type="scientific">Cylindrotheca closterium</name>
    <dbReference type="NCBI Taxonomy" id="2856"/>
    <lineage>
        <taxon>Eukaryota</taxon>
        <taxon>Sar</taxon>
        <taxon>Stramenopiles</taxon>
        <taxon>Ochrophyta</taxon>
        <taxon>Bacillariophyta</taxon>
        <taxon>Bacillariophyceae</taxon>
        <taxon>Bacillariophycidae</taxon>
        <taxon>Bacillariales</taxon>
        <taxon>Bacillariaceae</taxon>
        <taxon>Cylindrotheca</taxon>
    </lineage>
</organism>
<gene>
    <name evidence="3" type="ORF">CYCCA115_LOCUS15405</name>
</gene>
<feature type="compositionally biased region" description="Low complexity" evidence="2">
    <location>
        <begin position="181"/>
        <end position="191"/>
    </location>
</feature>
<dbReference type="AlphaFoldDB" id="A0AAD2FXW0"/>
<keyword evidence="4" id="KW-1185">Reference proteome</keyword>
<dbReference type="EMBL" id="CAKOGP040001870">
    <property type="protein sequence ID" value="CAJ1954813.1"/>
    <property type="molecule type" value="Genomic_DNA"/>
</dbReference>
<evidence type="ECO:0000256" key="1">
    <source>
        <dbReference type="SAM" id="Coils"/>
    </source>
</evidence>
<feature type="region of interest" description="Disordered" evidence="2">
    <location>
        <begin position="118"/>
        <end position="254"/>
    </location>
</feature>
<feature type="compositionally biased region" description="Polar residues" evidence="2">
    <location>
        <begin position="206"/>
        <end position="247"/>
    </location>
</feature>
<accession>A0AAD2FXW0</accession>
<dbReference type="Proteomes" id="UP001295423">
    <property type="component" value="Unassembled WGS sequence"/>
</dbReference>
<evidence type="ECO:0000256" key="2">
    <source>
        <dbReference type="SAM" id="MobiDB-lite"/>
    </source>
</evidence>